<reference evidence="3" key="1">
    <citation type="journal article" date="2021" name="PeerJ">
        <title>Extensive microbial diversity within the chicken gut microbiome revealed by metagenomics and culture.</title>
        <authorList>
            <person name="Gilroy R."/>
            <person name="Ravi A."/>
            <person name="Getino M."/>
            <person name="Pursley I."/>
            <person name="Horton D.L."/>
            <person name="Alikhan N.F."/>
            <person name="Baker D."/>
            <person name="Gharbi K."/>
            <person name="Hall N."/>
            <person name="Watson M."/>
            <person name="Adriaenssens E.M."/>
            <person name="Foster-Nyarko E."/>
            <person name="Jarju S."/>
            <person name="Secka A."/>
            <person name="Antonio M."/>
            <person name="Oren A."/>
            <person name="Chaudhuri R.R."/>
            <person name="La Ragione R."/>
            <person name="Hildebrand F."/>
            <person name="Pallen M.J."/>
        </authorList>
    </citation>
    <scope>NUCLEOTIDE SEQUENCE</scope>
    <source>
        <strain evidence="3">5134</strain>
    </source>
</reference>
<dbReference type="AlphaFoldDB" id="A0A9D2CBX7"/>
<dbReference type="Gene3D" id="2.60.120.200">
    <property type="match status" value="1"/>
</dbReference>
<dbReference type="Pfam" id="PF13385">
    <property type="entry name" value="Laminin_G_3"/>
    <property type="match status" value="1"/>
</dbReference>
<evidence type="ECO:0000313" key="4">
    <source>
        <dbReference type="Proteomes" id="UP000886844"/>
    </source>
</evidence>
<dbReference type="EMBL" id="DXDA01000026">
    <property type="protein sequence ID" value="HIY68388.1"/>
    <property type="molecule type" value="Genomic_DNA"/>
</dbReference>
<accession>A0A9D2CBX7</accession>
<dbReference type="Pfam" id="PF08522">
    <property type="entry name" value="BT_3987-like_N"/>
    <property type="match status" value="1"/>
</dbReference>
<name>A0A9D2CBX7_9BACT</name>
<feature type="chain" id="PRO_5038886882" evidence="1">
    <location>
        <begin position="19"/>
        <end position="435"/>
    </location>
</feature>
<proteinExistence type="predicted"/>
<dbReference type="InterPro" id="IPR013320">
    <property type="entry name" value="ConA-like_dom_sf"/>
</dbReference>
<sequence>MKEMKHILLALLAVSAAATGCKTEDYDDGTTPVANTAYIGAAETTPDAPVTFKRTVQTLDREFTVKLVSPLSEAVDVEFRIDAEAVSAYNRRHGTSYGLLESIHYNLAQQSVSIEAGKVESDPVTIRFQGLDQLEMNETYLLPVSLTSTSNGLGLLRGSETLYYLVKRSSAITTAADLTDCYMWVPTFETQAGQAPIMGLKAMTYEVLVNVPEYLTSLPSQGTVNVTSVMGVEQHCLLRIGDSGYPRQQIQLQVGDVHFPDGGADNVIPALTVDPGEWYHIAFTWDLAEEVGRIYVNGRLAYSDRLSWDSETFDIGQVSKGGAEDEAYRFLIGYSYNPYRPLNGMVSEARIWSVARSEEEIFRDMYEITDPASKPELRAYWKFNEGTGNTAKDYSQYGNDAVCLDGSNSMENGERKEGTLKWNNAIEIPMLNQEE</sequence>
<evidence type="ECO:0000259" key="2">
    <source>
        <dbReference type="Pfam" id="PF08522"/>
    </source>
</evidence>
<keyword evidence="1" id="KW-0732">Signal</keyword>
<feature type="signal peptide" evidence="1">
    <location>
        <begin position="1"/>
        <end position="18"/>
    </location>
</feature>
<protein>
    <submittedName>
        <fullName evidence="3">DUF1735 and LamG domain-containing protein</fullName>
    </submittedName>
</protein>
<dbReference type="SUPFAM" id="SSF49899">
    <property type="entry name" value="Concanavalin A-like lectins/glucanases"/>
    <property type="match status" value="1"/>
</dbReference>
<organism evidence="3 4">
    <name type="scientific">Candidatus Alistipes intestinigallinarum</name>
    <dbReference type="NCBI Taxonomy" id="2838440"/>
    <lineage>
        <taxon>Bacteria</taxon>
        <taxon>Pseudomonadati</taxon>
        <taxon>Bacteroidota</taxon>
        <taxon>Bacteroidia</taxon>
        <taxon>Bacteroidales</taxon>
        <taxon>Rikenellaceae</taxon>
        <taxon>Alistipes</taxon>
    </lineage>
</organism>
<dbReference type="GO" id="GO:0004553">
    <property type="term" value="F:hydrolase activity, hydrolyzing O-glycosyl compounds"/>
    <property type="evidence" value="ECO:0007669"/>
    <property type="project" value="UniProtKB-ARBA"/>
</dbReference>
<reference evidence="3" key="2">
    <citation type="submission" date="2021-04" db="EMBL/GenBank/DDBJ databases">
        <authorList>
            <person name="Gilroy R."/>
        </authorList>
    </citation>
    <scope>NUCLEOTIDE SEQUENCE</scope>
    <source>
        <strain evidence="3">5134</strain>
    </source>
</reference>
<dbReference type="Proteomes" id="UP000886844">
    <property type="component" value="Unassembled WGS sequence"/>
</dbReference>
<dbReference type="PROSITE" id="PS51257">
    <property type="entry name" value="PROKAR_LIPOPROTEIN"/>
    <property type="match status" value="1"/>
</dbReference>
<evidence type="ECO:0000256" key="1">
    <source>
        <dbReference type="SAM" id="SignalP"/>
    </source>
</evidence>
<feature type="domain" description="BT-3987-like N-terminal" evidence="2">
    <location>
        <begin position="35"/>
        <end position="151"/>
    </location>
</feature>
<dbReference type="Gene3D" id="2.60.40.1740">
    <property type="entry name" value="hypothetical protein (bacova_03559)"/>
    <property type="match status" value="1"/>
</dbReference>
<gene>
    <name evidence="3" type="ORF">H9828_03100</name>
</gene>
<dbReference type="InterPro" id="IPR013728">
    <property type="entry name" value="BT_3987-like_N"/>
</dbReference>
<evidence type="ECO:0000313" key="3">
    <source>
        <dbReference type="EMBL" id="HIY68388.1"/>
    </source>
</evidence>
<comment type="caution">
    <text evidence="3">The sequence shown here is derived from an EMBL/GenBank/DDBJ whole genome shotgun (WGS) entry which is preliminary data.</text>
</comment>
<dbReference type="GO" id="GO:0005975">
    <property type="term" value="P:carbohydrate metabolic process"/>
    <property type="evidence" value="ECO:0007669"/>
    <property type="project" value="UniProtKB-ARBA"/>
</dbReference>